<dbReference type="Proteomes" id="UP000504606">
    <property type="component" value="Unplaced"/>
</dbReference>
<feature type="domain" description="F-box" evidence="1">
    <location>
        <begin position="13"/>
        <end position="59"/>
    </location>
</feature>
<proteinExistence type="predicted"/>
<reference evidence="3" key="1">
    <citation type="submission" date="2025-08" db="UniProtKB">
        <authorList>
            <consortium name="RefSeq"/>
        </authorList>
    </citation>
    <scope>IDENTIFICATION</scope>
    <source>
        <tissue evidence="3">Whole organism</tissue>
    </source>
</reference>
<dbReference type="CDD" id="cd09917">
    <property type="entry name" value="F-box_SF"/>
    <property type="match status" value="1"/>
</dbReference>
<dbReference type="GeneID" id="113211614"/>
<protein>
    <submittedName>
        <fullName evidence="3">Uncharacterized protein LOC113211614</fullName>
    </submittedName>
</protein>
<dbReference type="Pfam" id="PF12937">
    <property type="entry name" value="F-box-like"/>
    <property type="match status" value="1"/>
</dbReference>
<name>A0A6J1T5B9_FRAOC</name>
<dbReference type="SMART" id="SM00256">
    <property type="entry name" value="FBOX"/>
    <property type="match status" value="1"/>
</dbReference>
<evidence type="ECO:0000313" key="3">
    <source>
        <dbReference type="RefSeq" id="XP_026285826.2"/>
    </source>
</evidence>
<dbReference type="RefSeq" id="XP_026285826.2">
    <property type="nucleotide sequence ID" value="XM_026430041.2"/>
</dbReference>
<gene>
    <name evidence="3" type="primary">LOC113211614</name>
</gene>
<dbReference type="Gene3D" id="1.20.1280.50">
    <property type="match status" value="1"/>
</dbReference>
<dbReference type="KEGG" id="foc:113211614"/>
<keyword evidence="2" id="KW-1185">Reference proteome</keyword>
<dbReference type="InterPro" id="IPR001810">
    <property type="entry name" value="F-box_dom"/>
</dbReference>
<dbReference type="PROSITE" id="PS50181">
    <property type="entry name" value="FBOX"/>
    <property type="match status" value="1"/>
</dbReference>
<dbReference type="InterPro" id="IPR036047">
    <property type="entry name" value="F-box-like_dom_sf"/>
</dbReference>
<organism evidence="2 3">
    <name type="scientific">Frankliniella occidentalis</name>
    <name type="common">Western flower thrips</name>
    <name type="synonym">Euthrips occidentalis</name>
    <dbReference type="NCBI Taxonomy" id="133901"/>
    <lineage>
        <taxon>Eukaryota</taxon>
        <taxon>Metazoa</taxon>
        <taxon>Ecdysozoa</taxon>
        <taxon>Arthropoda</taxon>
        <taxon>Hexapoda</taxon>
        <taxon>Insecta</taxon>
        <taxon>Pterygota</taxon>
        <taxon>Neoptera</taxon>
        <taxon>Paraneoptera</taxon>
        <taxon>Thysanoptera</taxon>
        <taxon>Terebrantia</taxon>
        <taxon>Thripoidea</taxon>
        <taxon>Thripidae</taxon>
        <taxon>Frankliniella</taxon>
    </lineage>
</organism>
<evidence type="ECO:0000313" key="2">
    <source>
        <dbReference type="Proteomes" id="UP000504606"/>
    </source>
</evidence>
<sequence length="559" mass="61950">MNELNRAATSMSLTVEQLLPDDVLLEVMQYLSVEDVFACRLVCKRLEALARDPTVWCHRRIDMHRPRAVLRLAPCLGAIVCKAHHESGFQGDPDPAFEATKCAVTSLNFELTAEYVDMLRSDEDFRSRLTYFARVVRNQVTLGRLKHVTVQIRQLCGGYFLWLTFSSPRGAADALLDALAQSSCLQSLRFLGWVPSATRPLQRVSSKSSLLLFECWLSKKSESFVKAMLTAHADTLEEVSLFDRGREMGSWGSNDVVASPEITELLARMPRLQRLKYDRLSPIDALAACKTLKDVTLSKTSSGYNAADPPLSKTLKFLSEANQLRSLTIHPCYDDNCEELMEAALVSSALSLERLFISGDQSCGATSDSYAHMKKVQQLLIRTLPRLPALRQLTWNPERLFQCDELLLAITPLSAPALRRLELISTIDNDRRGSECDHRWLHSAAVRATLAAIPCCTSICGTHRLVLIIAIRVQRSAISRRDGISPAGLSSSRMSLASVPHQRTTLQEAASGGASTCLENDCSSLLPLVAKCFYIASICTVPYVMHGPLSKICQVNNFA</sequence>
<evidence type="ECO:0000259" key="1">
    <source>
        <dbReference type="PROSITE" id="PS50181"/>
    </source>
</evidence>
<accession>A0A6J1T5B9</accession>
<dbReference type="SUPFAM" id="SSF81383">
    <property type="entry name" value="F-box domain"/>
    <property type="match status" value="1"/>
</dbReference>
<dbReference type="SUPFAM" id="SSF52047">
    <property type="entry name" value="RNI-like"/>
    <property type="match status" value="1"/>
</dbReference>
<dbReference type="OrthoDB" id="3219396at2759"/>
<dbReference type="AlphaFoldDB" id="A0A6J1T5B9"/>